<keyword evidence="1" id="KW-1133">Transmembrane helix</keyword>
<comment type="caution">
    <text evidence="2">The sequence shown here is derived from an EMBL/GenBank/DDBJ whole genome shotgun (WGS) entry which is preliminary data.</text>
</comment>
<sequence>MPVGNVAGYGLGTILGLHRFLPFTKTVACDLYCANIKTLFLVDIVLLAAIVSMAFMLVGEVPLMVEKKGLEAFFSQFSGAFRNLTAPYTSCMLLKRTNISDRKWWGVVNLLPTVCLALTFPVTHVANRFHRLHGPVPPPKRIKDRRRTLNAFPKRIKDFSETTPESRSGR</sequence>
<evidence type="ECO:0000313" key="2">
    <source>
        <dbReference type="EMBL" id="KAK4753865.1"/>
    </source>
</evidence>
<reference evidence="2 3" key="1">
    <citation type="journal article" date="2023" name="Hortic Res">
        <title>Pangenome of water caltrop reveals structural variations and asymmetric subgenome divergence after allopolyploidization.</title>
        <authorList>
            <person name="Zhang X."/>
            <person name="Chen Y."/>
            <person name="Wang L."/>
            <person name="Yuan Y."/>
            <person name="Fang M."/>
            <person name="Shi L."/>
            <person name="Lu R."/>
            <person name="Comes H.P."/>
            <person name="Ma Y."/>
            <person name="Chen Y."/>
            <person name="Huang G."/>
            <person name="Zhou Y."/>
            <person name="Zheng Z."/>
            <person name="Qiu Y."/>
        </authorList>
    </citation>
    <scope>NUCLEOTIDE SEQUENCE [LARGE SCALE GENOMIC DNA]</scope>
    <source>
        <tissue evidence="2">Roots</tissue>
    </source>
</reference>
<evidence type="ECO:0000313" key="3">
    <source>
        <dbReference type="Proteomes" id="UP001345219"/>
    </source>
</evidence>
<feature type="transmembrane region" description="Helical" evidence="1">
    <location>
        <begin position="36"/>
        <end position="58"/>
    </location>
</feature>
<keyword evidence="1" id="KW-0812">Transmembrane</keyword>
<dbReference type="Proteomes" id="UP001345219">
    <property type="component" value="Chromosome 2"/>
</dbReference>
<evidence type="ECO:0000256" key="1">
    <source>
        <dbReference type="SAM" id="Phobius"/>
    </source>
</evidence>
<accession>A0AAN7JW92</accession>
<protein>
    <submittedName>
        <fullName evidence="2">Uncharacterized protein</fullName>
    </submittedName>
</protein>
<keyword evidence="1" id="KW-0472">Membrane</keyword>
<feature type="transmembrane region" description="Helical" evidence="1">
    <location>
        <begin position="104"/>
        <end position="123"/>
    </location>
</feature>
<gene>
    <name evidence="2" type="ORF">SAY87_001969</name>
</gene>
<dbReference type="EMBL" id="JAXIOK010000015">
    <property type="protein sequence ID" value="KAK4753865.1"/>
    <property type="molecule type" value="Genomic_DNA"/>
</dbReference>
<proteinExistence type="predicted"/>
<name>A0AAN7JW92_9MYRT</name>
<dbReference type="AlphaFoldDB" id="A0AAN7JW92"/>
<keyword evidence="3" id="KW-1185">Reference proteome</keyword>
<organism evidence="2 3">
    <name type="scientific">Trapa incisa</name>
    <dbReference type="NCBI Taxonomy" id="236973"/>
    <lineage>
        <taxon>Eukaryota</taxon>
        <taxon>Viridiplantae</taxon>
        <taxon>Streptophyta</taxon>
        <taxon>Embryophyta</taxon>
        <taxon>Tracheophyta</taxon>
        <taxon>Spermatophyta</taxon>
        <taxon>Magnoliopsida</taxon>
        <taxon>eudicotyledons</taxon>
        <taxon>Gunneridae</taxon>
        <taxon>Pentapetalae</taxon>
        <taxon>rosids</taxon>
        <taxon>malvids</taxon>
        <taxon>Myrtales</taxon>
        <taxon>Lythraceae</taxon>
        <taxon>Trapa</taxon>
    </lineage>
</organism>